<dbReference type="PROSITE" id="PS51898">
    <property type="entry name" value="TYR_RECOMBINASE"/>
    <property type="match status" value="1"/>
</dbReference>
<proteinExistence type="predicted"/>
<dbReference type="GO" id="GO:0015074">
    <property type="term" value="P:DNA integration"/>
    <property type="evidence" value="ECO:0007669"/>
    <property type="project" value="InterPro"/>
</dbReference>
<feature type="domain" description="Tyr recombinase" evidence="4">
    <location>
        <begin position="618"/>
        <end position="823"/>
    </location>
</feature>
<keyword evidence="1" id="KW-0238">DNA-binding</keyword>
<feature type="region of interest" description="Disordered" evidence="3">
    <location>
        <begin position="1"/>
        <end position="27"/>
    </location>
</feature>
<evidence type="ECO:0000259" key="4">
    <source>
        <dbReference type="PROSITE" id="PS51898"/>
    </source>
</evidence>
<evidence type="ECO:0000256" key="3">
    <source>
        <dbReference type="SAM" id="MobiDB-lite"/>
    </source>
</evidence>
<gene>
    <name evidence="5" type="ORF">FOZ61_009452</name>
</gene>
<dbReference type="InterPro" id="IPR002104">
    <property type="entry name" value="Integrase_catalytic"/>
</dbReference>
<dbReference type="OrthoDB" id="447083at2759"/>
<dbReference type="GO" id="GO:0006310">
    <property type="term" value="P:DNA recombination"/>
    <property type="evidence" value="ECO:0007669"/>
    <property type="project" value="UniProtKB-KW"/>
</dbReference>
<dbReference type="InterPro" id="IPR013762">
    <property type="entry name" value="Integrase-like_cat_sf"/>
</dbReference>
<sequence>MPKRTRSAEAKARRNQRRRERRDSTMDNRDRAEAFLFDVGDKVGEQQAHLQFYNTTAYNSKGNWKDEVLERLTDGSSRPEYCTWFKNRSSDTPGVLQQLQAALEDAVTRALTPPVSEQLSAWSELPRSSQGENCPFKKPTLSADLDKSAEGLAVSFASVLGSSTAKSPQCNIRARLTRDLLLAISQPGVPEDLDICNEVQRGCHVGYGRPVRATGLWPKDRGPKHSGFGLSYEDGQVWKNYRSADDVADLVQATLDDEVAKVRVGEKLVDSARSFLEVLRSPSLTHTTASQVLGWEDSGGIPETVVVADSSLSAMGGVLFQMGENPMRTEWFHWSFSDELARLPLVNSSVVTSSDICPLELIAVGVGISRAFARGSRVVHVLTDNKATMSAINKNYSSSPRMSQVLYALRELWPKVGYMVTAHHLSGPSNVLADFLSRSELDVIRKSMVDVAEEGDISGILDGLLKSVSAYSRARGSLRKETNTVSGGHTPQMMEARAPRQKRSRAMPEVSSSDIDNHMQAARAASTMRSRDSTLKGYKEVCDKHGFTHFPITADSMVCYIVSLTIKGLMWETVQNYTGKVKVESRLHETAPLSNADQEKIRLALHAAKRLLRNRKKKRTVTLTVKQLRQLLQLVPPSGKVENVLAYLTGVMALLRLKEVVALRNEDLTFNESDRSLHIHIRQSKTDQSGTGETVVVGCVNGLESSTSCASPFCIYHRLWVKKQQEEESSSDTSKLFETSYTQLSKDIKFLVEAVMAGSEVGQEEVGRKTSHSMRRTGVFLMSQAGISLEAIAEYGRWSDTSTVANHYMRDHSGREAREKLYSQRMTGVE</sequence>
<dbReference type="Proteomes" id="UP000570595">
    <property type="component" value="Unassembled WGS sequence"/>
</dbReference>
<dbReference type="Pfam" id="PF00589">
    <property type="entry name" value="Phage_integrase"/>
    <property type="match status" value="1"/>
</dbReference>
<evidence type="ECO:0000256" key="2">
    <source>
        <dbReference type="ARBA" id="ARBA00023172"/>
    </source>
</evidence>
<organism evidence="5 6">
    <name type="scientific">Perkinsus olseni</name>
    <name type="common">Perkinsus atlanticus</name>
    <dbReference type="NCBI Taxonomy" id="32597"/>
    <lineage>
        <taxon>Eukaryota</taxon>
        <taxon>Sar</taxon>
        <taxon>Alveolata</taxon>
        <taxon>Perkinsozoa</taxon>
        <taxon>Perkinsea</taxon>
        <taxon>Perkinsida</taxon>
        <taxon>Perkinsidae</taxon>
        <taxon>Perkinsus</taxon>
    </lineage>
</organism>
<protein>
    <recommendedName>
        <fullName evidence="4">Tyr recombinase domain-containing protein</fullName>
    </recommendedName>
</protein>
<dbReference type="SUPFAM" id="SSF56349">
    <property type="entry name" value="DNA breaking-rejoining enzymes"/>
    <property type="match status" value="1"/>
</dbReference>
<dbReference type="GO" id="GO:0003677">
    <property type="term" value="F:DNA binding"/>
    <property type="evidence" value="ECO:0007669"/>
    <property type="project" value="UniProtKB-KW"/>
</dbReference>
<evidence type="ECO:0000256" key="1">
    <source>
        <dbReference type="ARBA" id="ARBA00023125"/>
    </source>
</evidence>
<feature type="compositionally biased region" description="Basic and acidic residues" evidence="3">
    <location>
        <begin position="1"/>
        <end position="12"/>
    </location>
</feature>
<dbReference type="PANTHER" id="PTHR34605:SF4">
    <property type="entry name" value="DNA ADENINE METHYLTRANSFERASE"/>
    <property type="match status" value="1"/>
</dbReference>
<dbReference type="InterPro" id="IPR011010">
    <property type="entry name" value="DNA_brk_join_enz"/>
</dbReference>
<comment type="caution">
    <text evidence="5">The sequence shown here is derived from an EMBL/GenBank/DDBJ whole genome shotgun (WGS) entry which is preliminary data.</text>
</comment>
<accession>A0A7J6L0P0</accession>
<dbReference type="Gene3D" id="1.10.443.10">
    <property type="entry name" value="Intergrase catalytic core"/>
    <property type="match status" value="1"/>
</dbReference>
<keyword evidence="2" id="KW-0233">DNA recombination</keyword>
<dbReference type="EMBL" id="JABAHT010000690">
    <property type="protein sequence ID" value="KAF4652737.1"/>
    <property type="molecule type" value="Genomic_DNA"/>
</dbReference>
<reference evidence="5 6" key="1">
    <citation type="submission" date="2020-04" db="EMBL/GenBank/DDBJ databases">
        <title>Perkinsus olseni comparative genomics.</title>
        <authorList>
            <person name="Bogema D.R."/>
        </authorList>
    </citation>
    <scope>NUCLEOTIDE SEQUENCE [LARGE SCALE GENOMIC DNA]</scope>
    <source>
        <strain evidence="5">ATCC PRA-179</strain>
    </source>
</reference>
<dbReference type="InterPro" id="IPR052925">
    <property type="entry name" value="Phage_Integrase-like_Recomb"/>
</dbReference>
<dbReference type="PANTHER" id="PTHR34605">
    <property type="entry name" value="PHAGE_INTEGRASE DOMAIN-CONTAINING PROTEIN"/>
    <property type="match status" value="1"/>
</dbReference>
<dbReference type="InterPro" id="IPR010998">
    <property type="entry name" value="Integrase_recombinase_N"/>
</dbReference>
<evidence type="ECO:0000313" key="5">
    <source>
        <dbReference type="EMBL" id="KAF4652737.1"/>
    </source>
</evidence>
<feature type="region of interest" description="Disordered" evidence="3">
    <location>
        <begin position="476"/>
        <end position="513"/>
    </location>
</feature>
<dbReference type="Gene3D" id="1.10.150.130">
    <property type="match status" value="1"/>
</dbReference>
<name>A0A7J6L0P0_PEROL</name>
<evidence type="ECO:0000313" key="6">
    <source>
        <dbReference type="Proteomes" id="UP000570595"/>
    </source>
</evidence>
<dbReference type="SUPFAM" id="SSF47823">
    <property type="entry name" value="lambda integrase-like, N-terminal domain"/>
    <property type="match status" value="1"/>
</dbReference>
<dbReference type="AlphaFoldDB" id="A0A7J6L0P0"/>